<organism evidence="2 3">
    <name type="scientific">Kribbella karoonensis</name>
    <dbReference type="NCBI Taxonomy" id="324851"/>
    <lineage>
        <taxon>Bacteria</taxon>
        <taxon>Bacillati</taxon>
        <taxon>Actinomycetota</taxon>
        <taxon>Actinomycetes</taxon>
        <taxon>Propionibacteriales</taxon>
        <taxon>Kribbellaceae</taxon>
        <taxon>Kribbella</taxon>
    </lineage>
</organism>
<reference evidence="2 3" key="1">
    <citation type="journal article" date="2019" name="Int. J. Syst. Evol. Microbiol.">
        <title>The Global Catalogue of Microorganisms (GCM) 10K type strain sequencing project: providing services to taxonomists for standard genome sequencing and annotation.</title>
        <authorList>
            <consortium name="The Broad Institute Genomics Platform"/>
            <consortium name="The Broad Institute Genome Sequencing Center for Infectious Disease"/>
            <person name="Wu L."/>
            <person name="Ma J."/>
        </authorList>
    </citation>
    <scope>NUCLEOTIDE SEQUENCE [LARGE SCALE GENOMIC DNA]</scope>
    <source>
        <strain evidence="2 3">JCM 14304</strain>
    </source>
</reference>
<keyword evidence="1" id="KW-0732">Signal</keyword>
<gene>
    <name evidence="2" type="ORF">GCM10009742_71690</name>
</gene>
<name>A0ABN2ELV3_9ACTN</name>
<evidence type="ECO:0000313" key="3">
    <source>
        <dbReference type="Proteomes" id="UP001500190"/>
    </source>
</evidence>
<evidence type="ECO:0000313" key="2">
    <source>
        <dbReference type="EMBL" id="GAA1610682.1"/>
    </source>
</evidence>
<dbReference type="Proteomes" id="UP001500190">
    <property type="component" value="Unassembled WGS sequence"/>
</dbReference>
<accession>A0ABN2ELV3</accession>
<dbReference type="EMBL" id="BAAAND010000012">
    <property type="protein sequence ID" value="GAA1610682.1"/>
    <property type="molecule type" value="Genomic_DNA"/>
</dbReference>
<protein>
    <submittedName>
        <fullName evidence="2">Uncharacterized protein</fullName>
    </submittedName>
</protein>
<evidence type="ECO:0000256" key="1">
    <source>
        <dbReference type="SAM" id="SignalP"/>
    </source>
</evidence>
<feature type="chain" id="PRO_5045552378" evidence="1">
    <location>
        <begin position="29"/>
        <end position="196"/>
    </location>
</feature>
<comment type="caution">
    <text evidence="2">The sequence shown here is derived from an EMBL/GenBank/DDBJ whole genome shotgun (WGS) entry which is preliminary data.</text>
</comment>
<sequence>MMKRIVTGAAALAGAGALLLGGALPSHAATPSVAASNSSAATYKLRYFNHSSEGYHASAVLPSNWRLVQLSTWHARFDDSAHNRMIRIDTAYNGNLGTVTALNQKIRSLKNTRGLHIVGTSTVTMRSTTGQGPLRVSTVVYTYRSGSTTRWVATRYVGWSGRNAADVEFSVAGSPKDSKMLGATINKATVSLTLAG</sequence>
<proteinExistence type="predicted"/>
<keyword evidence="3" id="KW-1185">Reference proteome</keyword>
<feature type="signal peptide" evidence="1">
    <location>
        <begin position="1"/>
        <end position="28"/>
    </location>
</feature>